<keyword evidence="1" id="KW-0547">Nucleotide-binding</keyword>
<dbReference type="InterPro" id="IPR036388">
    <property type="entry name" value="WH-like_DNA-bd_sf"/>
</dbReference>
<dbReference type="PANTHER" id="PTHR16305:SF35">
    <property type="entry name" value="TRANSCRIPTIONAL ACTIVATOR DOMAIN"/>
    <property type="match status" value="1"/>
</dbReference>
<name>A0ABY2BV18_9ACTN</name>
<evidence type="ECO:0000313" key="5">
    <source>
        <dbReference type="Proteomes" id="UP000295818"/>
    </source>
</evidence>
<dbReference type="Gene3D" id="1.10.10.10">
    <property type="entry name" value="Winged helix-like DNA-binding domain superfamily/Winged helix DNA-binding domain"/>
    <property type="match status" value="1"/>
</dbReference>
<dbReference type="Pfam" id="PF00196">
    <property type="entry name" value="GerE"/>
    <property type="match status" value="1"/>
</dbReference>
<dbReference type="CDD" id="cd06170">
    <property type="entry name" value="LuxR_C_like"/>
    <property type="match status" value="1"/>
</dbReference>
<dbReference type="RefSeq" id="WP_132186960.1">
    <property type="nucleotide sequence ID" value="NZ_SLWM01000001.1"/>
</dbReference>
<dbReference type="InterPro" id="IPR041664">
    <property type="entry name" value="AAA_16"/>
</dbReference>
<dbReference type="SUPFAM" id="SSF52540">
    <property type="entry name" value="P-loop containing nucleoside triphosphate hydrolases"/>
    <property type="match status" value="1"/>
</dbReference>
<dbReference type="SMART" id="SM00421">
    <property type="entry name" value="HTH_LUXR"/>
    <property type="match status" value="1"/>
</dbReference>
<sequence>MTPIEGGRHDVPPAAPGDFPPALLVGRLPELEFLRTFVREAAVTGGALVVSGEPGVGKSTLLDAADDYARASGATVLRVAGTELEGQLSYAALNQALYPLADEFDQLNTAQRDALQVALGFGDGPPPGQLLVSNAAAVLLRRAAARSPLLLIVDDMPWIDRASAGVLSFVARRLAGSRAGLLVASRTGEDQGFFDRAGLPEYELKPLDDTAAGQLLTARFPDLHSTVKARILDTAQGIPLALLELPRTLSQSQRTAGEPLPAVLPLGQHLQRHFVSRVAKLPDATKKLLLTAALEGTGDLAVLEAANDGAYRIDDLAPAERDRLVQVKEHSHRVVFRHPLIRSAVVEATTSAERRSAHRRLATVLVNQPEHRAWHLGEATVEPDEQVAAVLEEAAHTIVARGDYTSAVALLTRASDLSPSPAERGRRLAAAAYIGAEATGEVRSTAELLEGSRRASSQASSSLHYASAATLVMLNSDAHIDTAHRMMVSAIEGSQDRGDADPVELVNGLATLLLICFFGGRSELWQPLYAALGRLSHEPPPSLTLTLDMVADPARTGVAALPRLQAALQAAREGTNSHQVQSLAEAAWYADRLAELREPLWRAVLQGREGGPARRHLVALMDICVDDFHRGRWDEAAEPAAEGLSLTEEGGGRFFGWYFRYHQALLAAVMGRFETSRALAEQMIGWAGPRGVGTARIFAHHALVLGDLGRGDFESAYHHATTVSPAGTLASHVPHCLWITMDLVEAAVRTDRRAEADRHVRAMQDARLSELSPRLAILAAGSAAMAAADQDAPALFDEALNLPTVDQWPFDVARVRLVYGERLRRARALTEAKVQLQGALTAFRTLGADPWTARAERELRAAGLASSQSAPDISNLTGQELQIATLAASGLTNKEIAAKLYLSPRTVSGHLYRIFPKLGITTRAALRDALGTDLNSSG</sequence>
<evidence type="ECO:0000256" key="1">
    <source>
        <dbReference type="ARBA" id="ARBA00022741"/>
    </source>
</evidence>
<comment type="caution">
    <text evidence="4">The sequence shown here is derived from an EMBL/GenBank/DDBJ whole genome shotgun (WGS) entry which is preliminary data.</text>
</comment>
<dbReference type="Pfam" id="PF13191">
    <property type="entry name" value="AAA_16"/>
    <property type="match status" value="1"/>
</dbReference>
<dbReference type="PROSITE" id="PS50043">
    <property type="entry name" value="HTH_LUXR_2"/>
    <property type="match status" value="1"/>
</dbReference>
<dbReference type="EMBL" id="SLWM01000001">
    <property type="protein sequence ID" value="TCO32100.1"/>
    <property type="molecule type" value="Genomic_DNA"/>
</dbReference>
<keyword evidence="2" id="KW-0067">ATP-binding</keyword>
<evidence type="ECO:0000259" key="3">
    <source>
        <dbReference type="PROSITE" id="PS50043"/>
    </source>
</evidence>
<evidence type="ECO:0000256" key="2">
    <source>
        <dbReference type="ARBA" id="ARBA00022840"/>
    </source>
</evidence>
<gene>
    <name evidence="4" type="ORF">EV644_101743</name>
</gene>
<accession>A0ABY2BV18</accession>
<organism evidence="4 5">
    <name type="scientific">Kribbella orskensis</name>
    <dbReference type="NCBI Taxonomy" id="2512216"/>
    <lineage>
        <taxon>Bacteria</taxon>
        <taxon>Bacillati</taxon>
        <taxon>Actinomycetota</taxon>
        <taxon>Actinomycetes</taxon>
        <taxon>Propionibacteriales</taxon>
        <taxon>Kribbellaceae</taxon>
        <taxon>Kribbella</taxon>
    </lineage>
</organism>
<dbReference type="InterPro" id="IPR027417">
    <property type="entry name" value="P-loop_NTPase"/>
</dbReference>
<reference evidence="4 5" key="1">
    <citation type="journal article" date="2015" name="Stand. Genomic Sci.">
        <title>Genomic Encyclopedia of Bacterial and Archaeal Type Strains, Phase III: the genomes of soil and plant-associated and newly described type strains.</title>
        <authorList>
            <person name="Whitman W.B."/>
            <person name="Woyke T."/>
            <person name="Klenk H.P."/>
            <person name="Zhou Y."/>
            <person name="Lilburn T.G."/>
            <person name="Beck B.J."/>
            <person name="De Vos P."/>
            <person name="Vandamme P."/>
            <person name="Eisen J.A."/>
            <person name="Garrity G."/>
            <person name="Hugenholtz P."/>
            <person name="Kyrpides N.C."/>
        </authorList>
    </citation>
    <scope>NUCLEOTIDE SEQUENCE [LARGE SCALE GENOMIC DNA]</scope>
    <source>
        <strain evidence="4 5">VKM Ac-2538</strain>
    </source>
</reference>
<dbReference type="PRINTS" id="PR00038">
    <property type="entry name" value="HTHLUXR"/>
</dbReference>
<dbReference type="Proteomes" id="UP000295818">
    <property type="component" value="Unassembled WGS sequence"/>
</dbReference>
<keyword evidence="5" id="KW-1185">Reference proteome</keyword>
<dbReference type="InterPro" id="IPR016032">
    <property type="entry name" value="Sig_transdc_resp-reg_C-effctor"/>
</dbReference>
<feature type="domain" description="HTH luxR-type" evidence="3">
    <location>
        <begin position="869"/>
        <end position="934"/>
    </location>
</feature>
<evidence type="ECO:0000313" key="4">
    <source>
        <dbReference type="EMBL" id="TCO32100.1"/>
    </source>
</evidence>
<protein>
    <submittedName>
        <fullName evidence="4">Regulatory LuxR family protein</fullName>
    </submittedName>
</protein>
<dbReference type="PROSITE" id="PS00622">
    <property type="entry name" value="HTH_LUXR_1"/>
    <property type="match status" value="1"/>
</dbReference>
<dbReference type="InterPro" id="IPR000792">
    <property type="entry name" value="Tscrpt_reg_LuxR_C"/>
</dbReference>
<proteinExistence type="predicted"/>
<dbReference type="PANTHER" id="PTHR16305">
    <property type="entry name" value="TESTICULAR SOLUBLE ADENYLYL CYCLASE"/>
    <property type="match status" value="1"/>
</dbReference>
<dbReference type="SUPFAM" id="SSF46894">
    <property type="entry name" value="C-terminal effector domain of the bipartite response regulators"/>
    <property type="match status" value="1"/>
</dbReference>